<dbReference type="Pfam" id="PF09633">
    <property type="entry name" value="DUF2023"/>
    <property type="match status" value="1"/>
</dbReference>
<dbReference type="InterPro" id="IPR018594">
    <property type="entry name" value="DUF2023"/>
</dbReference>
<dbReference type="EMBL" id="JBHUIY010000036">
    <property type="protein sequence ID" value="MFD2235122.1"/>
    <property type="molecule type" value="Genomic_DNA"/>
</dbReference>
<dbReference type="SUPFAM" id="SSF160448">
    <property type="entry name" value="PG1857-like"/>
    <property type="match status" value="1"/>
</dbReference>
<gene>
    <name evidence="2" type="ORF">ACFSNB_15015</name>
</gene>
<proteinExistence type="predicted"/>
<feature type="domain" description="DUF2023" evidence="1">
    <location>
        <begin position="7"/>
        <end position="104"/>
    </location>
</feature>
<comment type="caution">
    <text evidence="2">The sequence shown here is derived from an EMBL/GenBank/DDBJ whole genome shotgun (WGS) entry which is preliminary data.</text>
</comment>
<evidence type="ECO:0000313" key="3">
    <source>
        <dbReference type="Proteomes" id="UP001597296"/>
    </source>
</evidence>
<evidence type="ECO:0000313" key="2">
    <source>
        <dbReference type="EMBL" id="MFD2235122.1"/>
    </source>
</evidence>
<dbReference type="RefSeq" id="WP_377318007.1">
    <property type="nucleotide sequence ID" value="NZ_JBHUIY010000036.1"/>
</dbReference>
<name>A0ABW5CFB4_9PROT</name>
<keyword evidence="3" id="KW-1185">Reference proteome</keyword>
<reference evidence="3" key="1">
    <citation type="journal article" date="2019" name="Int. J. Syst. Evol. Microbiol.">
        <title>The Global Catalogue of Microorganisms (GCM) 10K type strain sequencing project: providing services to taxonomists for standard genome sequencing and annotation.</title>
        <authorList>
            <consortium name="The Broad Institute Genomics Platform"/>
            <consortium name="The Broad Institute Genome Sequencing Center for Infectious Disease"/>
            <person name="Wu L."/>
            <person name="Ma J."/>
        </authorList>
    </citation>
    <scope>NUCLEOTIDE SEQUENCE [LARGE SCALE GENOMIC DNA]</scope>
    <source>
        <strain evidence="3">KCTC 15012</strain>
    </source>
</reference>
<organism evidence="2 3">
    <name type="scientific">Phaeospirillum tilakii</name>
    <dbReference type="NCBI Taxonomy" id="741673"/>
    <lineage>
        <taxon>Bacteria</taxon>
        <taxon>Pseudomonadati</taxon>
        <taxon>Pseudomonadota</taxon>
        <taxon>Alphaproteobacteria</taxon>
        <taxon>Rhodospirillales</taxon>
        <taxon>Rhodospirillaceae</taxon>
        <taxon>Phaeospirillum</taxon>
    </lineage>
</organism>
<accession>A0ABW5CFB4</accession>
<sequence length="119" mass="13323">MSPTQTLLQHHLYEIRKGVRQLVLLTLPSEEVPAVLARLELDSVTHFLQPVGPAKANLFFGRGLWVETARRIVSRPLAQLSPEEDFILGTLLGYDREQQCQRFLIQSSRAAAAFAIAAE</sequence>
<dbReference type="InterPro" id="IPR036780">
    <property type="entry name" value="PG1857-like_sf"/>
</dbReference>
<evidence type="ECO:0000259" key="1">
    <source>
        <dbReference type="Pfam" id="PF09633"/>
    </source>
</evidence>
<dbReference type="Gene3D" id="3.30.2190.10">
    <property type="entry name" value="PG1857-like"/>
    <property type="match status" value="1"/>
</dbReference>
<dbReference type="Proteomes" id="UP001597296">
    <property type="component" value="Unassembled WGS sequence"/>
</dbReference>
<protein>
    <submittedName>
        <fullName evidence="2">DUF2023 family protein</fullName>
    </submittedName>
</protein>